<dbReference type="RefSeq" id="WP_345731578.1">
    <property type="nucleotide sequence ID" value="NZ_BAAAYN010000043.1"/>
</dbReference>
<protein>
    <submittedName>
        <fullName evidence="1">Sucrase ferredoxin</fullName>
    </submittedName>
</protein>
<dbReference type="Pfam" id="PF06999">
    <property type="entry name" value="Suc_Fer-like"/>
    <property type="match status" value="1"/>
</dbReference>
<gene>
    <name evidence="1" type="ORF">GCM10020369_59740</name>
</gene>
<keyword evidence="2" id="KW-1185">Reference proteome</keyword>
<sequence>MVTLPAAARAEPKPRCSVTARARGDQLFATAAPGERWLLIEHGGPWPRRAFEASPELLRIAERATSAGFRAVLIRRPGRARPAADRAYALVDARPGREGVWWGTFTDERELLDVPLEPTGVASPEPVQLVCAHGRHDTCCAVEGRPVAAALDAARPGSTWECSHVGGDRFSANLVLLPHGLYYGTLDPGTALAVAEAYRAGRLVPQYLRGRSAFPPAVQAAQHYARLATGDDRIDALRPLGAQTLDDGTVRVRLDGATITVRAGWSAPAMLTCAADRPQPARIFEQVALSTPGR</sequence>
<proteinExistence type="predicted"/>
<evidence type="ECO:0000313" key="1">
    <source>
        <dbReference type="EMBL" id="GAA3393596.1"/>
    </source>
</evidence>
<dbReference type="Proteomes" id="UP001501676">
    <property type="component" value="Unassembled WGS sequence"/>
</dbReference>
<dbReference type="InterPro" id="IPR009737">
    <property type="entry name" value="Aim32/Apd1-like"/>
</dbReference>
<reference evidence="2" key="1">
    <citation type="journal article" date="2019" name="Int. J. Syst. Evol. Microbiol.">
        <title>The Global Catalogue of Microorganisms (GCM) 10K type strain sequencing project: providing services to taxonomists for standard genome sequencing and annotation.</title>
        <authorList>
            <consortium name="The Broad Institute Genomics Platform"/>
            <consortium name="The Broad Institute Genome Sequencing Center for Infectious Disease"/>
            <person name="Wu L."/>
            <person name="Ma J."/>
        </authorList>
    </citation>
    <scope>NUCLEOTIDE SEQUENCE [LARGE SCALE GENOMIC DNA]</scope>
    <source>
        <strain evidence="2">JCM 9458</strain>
    </source>
</reference>
<evidence type="ECO:0000313" key="2">
    <source>
        <dbReference type="Proteomes" id="UP001501676"/>
    </source>
</evidence>
<organism evidence="1 2">
    <name type="scientific">Cryptosporangium minutisporangium</name>
    <dbReference type="NCBI Taxonomy" id="113569"/>
    <lineage>
        <taxon>Bacteria</taxon>
        <taxon>Bacillati</taxon>
        <taxon>Actinomycetota</taxon>
        <taxon>Actinomycetes</taxon>
        <taxon>Cryptosporangiales</taxon>
        <taxon>Cryptosporangiaceae</taxon>
        <taxon>Cryptosporangium</taxon>
    </lineage>
</organism>
<dbReference type="CDD" id="cd03062">
    <property type="entry name" value="TRX_Fd_Sucrase"/>
    <property type="match status" value="1"/>
</dbReference>
<dbReference type="EMBL" id="BAAAYN010000043">
    <property type="protein sequence ID" value="GAA3393596.1"/>
    <property type="molecule type" value="Genomic_DNA"/>
</dbReference>
<comment type="caution">
    <text evidence="1">The sequence shown here is derived from an EMBL/GenBank/DDBJ whole genome shotgun (WGS) entry which is preliminary data.</text>
</comment>
<dbReference type="SUPFAM" id="SSF52833">
    <property type="entry name" value="Thioredoxin-like"/>
    <property type="match status" value="1"/>
</dbReference>
<name>A0ABP6T7A4_9ACTN</name>
<dbReference type="InterPro" id="IPR036249">
    <property type="entry name" value="Thioredoxin-like_sf"/>
</dbReference>
<accession>A0ABP6T7A4</accession>